<feature type="transmembrane region" description="Helical" evidence="2">
    <location>
        <begin position="401"/>
        <end position="424"/>
    </location>
</feature>
<keyword evidence="2" id="KW-1133">Transmembrane helix</keyword>
<gene>
    <name evidence="3" type="ORF">DGYR_LOCUS7421</name>
</gene>
<dbReference type="Pfam" id="PF01770">
    <property type="entry name" value="Folate_carrier"/>
    <property type="match status" value="2"/>
</dbReference>
<evidence type="ECO:0000256" key="2">
    <source>
        <dbReference type="SAM" id="Phobius"/>
    </source>
</evidence>
<feature type="transmembrane region" description="Helical" evidence="2">
    <location>
        <begin position="373"/>
        <end position="395"/>
    </location>
</feature>
<dbReference type="GO" id="GO:0005886">
    <property type="term" value="C:plasma membrane"/>
    <property type="evidence" value="ECO:0007669"/>
    <property type="project" value="TreeGrafter"/>
</dbReference>
<comment type="caution">
    <text evidence="3">The sequence shown here is derived from an EMBL/GenBank/DDBJ whole genome shotgun (WGS) entry which is preliminary data.</text>
</comment>
<dbReference type="EMBL" id="CAJFCJ010000009">
    <property type="protein sequence ID" value="CAD5119136.1"/>
    <property type="molecule type" value="Genomic_DNA"/>
</dbReference>
<sequence length="455" mass="49524">MFSKVGQECQRVIEFRPNEPFLTPYLIGYKNITNEDLDHKVYVVWTYSYLVLLIPVFLLTDTLQYKPVIVFEGLCYILTWCIILWGNGVRAMQLMQFVYGAATATEIAYLTYIYSNIAPSNYQLATSFTRGALLCGRFLSAALAQTFVSTKVLNYKELNYISLLSVSVALVISLILPMKWERRSGCDIKGYFQNLYYEGKISYLNRTILKWSIWWAIATCGNFQVGNYIQNLYEEIKPNRTNAETFNGGVDAVSTFLGAGVAISTGFIHFNWKELGEIVLSLLSCTSGAFLLAISNELQVSRFGFVFGCNTFVALLLQTILTLIFVDSHGLKVSIRTQFMITGGYFMAMGIAFTIMAIIIIRNMGASLVGEGAIVVLAAVVGALVVGALVVGALVVETVLVGVAVVVGALVVETVLVGVAVVVGALVVETVLVGVAVVVGALVVETVLVGVAVVV</sequence>
<dbReference type="Proteomes" id="UP000549394">
    <property type="component" value="Unassembled WGS sequence"/>
</dbReference>
<dbReference type="PANTHER" id="PTHR10686">
    <property type="entry name" value="FOLATE TRANSPORTER"/>
    <property type="match status" value="1"/>
</dbReference>
<keyword evidence="2" id="KW-0472">Membrane</keyword>
<proteinExistence type="inferred from homology"/>
<evidence type="ECO:0000313" key="4">
    <source>
        <dbReference type="Proteomes" id="UP000549394"/>
    </source>
</evidence>
<feature type="transmembrane region" description="Helical" evidence="2">
    <location>
        <begin position="42"/>
        <end position="60"/>
    </location>
</feature>
<dbReference type="OrthoDB" id="18814at2759"/>
<comment type="similarity">
    <text evidence="1">Belongs to the reduced folate carrier (RFC) transporter (TC 2.A.48) family.</text>
</comment>
<feature type="transmembrane region" description="Helical" evidence="2">
    <location>
        <begin position="338"/>
        <end position="361"/>
    </location>
</feature>
<feature type="transmembrane region" description="Helical" evidence="2">
    <location>
        <begin position="97"/>
        <end position="115"/>
    </location>
</feature>
<dbReference type="SUPFAM" id="SSF103473">
    <property type="entry name" value="MFS general substrate transporter"/>
    <property type="match status" value="1"/>
</dbReference>
<feature type="transmembrane region" description="Helical" evidence="2">
    <location>
        <begin position="278"/>
        <end position="296"/>
    </location>
</feature>
<dbReference type="PANTHER" id="PTHR10686:SF18">
    <property type="entry name" value="IP11787P-RELATED"/>
    <property type="match status" value="1"/>
</dbReference>
<feature type="transmembrane region" description="Helical" evidence="2">
    <location>
        <begin position="250"/>
        <end position="272"/>
    </location>
</feature>
<dbReference type="InterPro" id="IPR036259">
    <property type="entry name" value="MFS_trans_sf"/>
</dbReference>
<keyword evidence="2" id="KW-0812">Transmembrane</keyword>
<dbReference type="AlphaFoldDB" id="A0A7I8VT47"/>
<feature type="transmembrane region" description="Helical" evidence="2">
    <location>
        <begin position="431"/>
        <end position="454"/>
    </location>
</feature>
<feature type="transmembrane region" description="Helical" evidence="2">
    <location>
        <begin position="67"/>
        <end position="85"/>
    </location>
</feature>
<feature type="transmembrane region" description="Helical" evidence="2">
    <location>
        <begin position="160"/>
        <end position="178"/>
    </location>
</feature>
<evidence type="ECO:0000256" key="1">
    <source>
        <dbReference type="ARBA" id="ARBA00005773"/>
    </source>
</evidence>
<keyword evidence="4" id="KW-1185">Reference proteome</keyword>
<protein>
    <submittedName>
        <fullName evidence="3">DgyrCDS7776</fullName>
    </submittedName>
</protein>
<reference evidence="3 4" key="1">
    <citation type="submission" date="2020-08" db="EMBL/GenBank/DDBJ databases">
        <authorList>
            <person name="Hejnol A."/>
        </authorList>
    </citation>
    <scope>NUCLEOTIDE SEQUENCE [LARGE SCALE GENOMIC DNA]</scope>
</reference>
<dbReference type="GO" id="GO:0090482">
    <property type="term" value="F:vitamin transmembrane transporter activity"/>
    <property type="evidence" value="ECO:0007669"/>
    <property type="project" value="InterPro"/>
</dbReference>
<accession>A0A7I8VT47</accession>
<dbReference type="InterPro" id="IPR002666">
    <property type="entry name" value="Folate_carrier"/>
</dbReference>
<feature type="transmembrane region" description="Helical" evidence="2">
    <location>
        <begin position="303"/>
        <end position="326"/>
    </location>
</feature>
<name>A0A7I8VT47_9ANNE</name>
<evidence type="ECO:0000313" key="3">
    <source>
        <dbReference type="EMBL" id="CAD5119136.1"/>
    </source>
</evidence>
<organism evidence="3 4">
    <name type="scientific">Dimorphilus gyrociliatus</name>
    <dbReference type="NCBI Taxonomy" id="2664684"/>
    <lineage>
        <taxon>Eukaryota</taxon>
        <taxon>Metazoa</taxon>
        <taxon>Spiralia</taxon>
        <taxon>Lophotrochozoa</taxon>
        <taxon>Annelida</taxon>
        <taxon>Polychaeta</taxon>
        <taxon>Polychaeta incertae sedis</taxon>
        <taxon>Dinophilidae</taxon>
        <taxon>Dimorphilus</taxon>
    </lineage>
</organism>